<dbReference type="EMBL" id="CH408031">
    <property type="protein sequence ID" value="EAQ89101.1"/>
    <property type="molecule type" value="Genomic_DNA"/>
</dbReference>
<reference evidence="2" key="1">
    <citation type="journal article" date="2015" name="Genome Announc.">
        <title>Draft genome sequence of the cellulolytic fungus Chaetomium globosum.</title>
        <authorList>
            <person name="Cuomo C.A."/>
            <person name="Untereiner W.A."/>
            <person name="Ma L.-J."/>
            <person name="Grabherr M."/>
            <person name="Birren B.W."/>
        </authorList>
    </citation>
    <scope>NUCLEOTIDE SEQUENCE [LARGE SCALE GENOMIC DNA]</scope>
    <source>
        <strain evidence="2">ATCC 6205 / CBS 148.51 / DSM 1962 / NBRC 6347 / NRRL 1970</strain>
    </source>
</reference>
<proteinExistence type="predicted"/>
<evidence type="ECO:0000313" key="1">
    <source>
        <dbReference type="EMBL" id="EAQ89101.1"/>
    </source>
</evidence>
<keyword evidence="2" id="KW-1185">Reference proteome</keyword>
<dbReference type="InParanoid" id="Q2H6J5"/>
<dbReference type="RefSeq" id="XP_001221815.1">
    <property type="nucleotide sequence ID" value="XM_001221814.1"/>
</dbReference>
<evidence type="ECO:0000313" key="2">
    <source>
        <dbReference type="Proteomes" id="UP000001056"/>
    </source>
</evidence>
<gene>
    <name evidence="1" type="ORF">CHGG_05720</name>
</gene>
<organism evidence="1 2">
    <name type="scientific">Chaetomium globosum (strain ATCC 6205 / CBS 148.51 / DSM 1962 / NBRC 6347 / NRRL 1970)</name>
    <name type="common">Soil fungus</name>
    <dbReference type="NCBI Taxonomy" id="306901"/>
    <lineage>
        <taxon>Eukaryota</taxon>
        <taxon>Fungi</taxon>
        <taxon>Dikarya</taxon>
        <taxon>Ascomycota</taxon>
        <taxon>Pezizomycotina</taxon>
        <taxon>Sordariomycetes</taxon>
        <taxon>Sordariomycetidae</taxon>
        <taxon>Sordariales</taxon>
        <taxon>Chaetomiaceae</taxon>
        <taxon>Chaetomium</taxon>
    </lineage>
</organism>
<accession>Q2H6J5</accession>
<dbReference type="HOGENOM" id="CLU_2867479_0_0_1"/>
<name>Q2H6J5_CHAGB</name>
<dbReference type="Proteomes" id="UP000001056">
    <property type="component" value="Unassembled WGS sequence"/>
</dbReference>
<dbReference type="AlphaFoldDB" id="Q2H6J5"/>
<dbReference type="GeneID" id="4390481"/>
<protein>
    <submittedName>
        <fullName evidence="1">Uncharacterized protein</fullName>
    </submittedName>
</protein>
<dbReference type="VEuPathDB" id="FungiDB:CHGG_05720"/>
<sequence length="64" mass="7042">MGKDVLLSLENLSPCPWMPSLFASGPPTELATSGDNLRNHITNRDTKWAFRANTKAARPAVFVE</sequence>